<dbReference type="NCBIfam" id="TIGR01784">
    <property type="entry name" value="T_den_put_tspse"/>
    <property type="match status" value="1"/>
</dbReference>
<protein>
    <submittedName>
        <fullName evidence="1">Rpn family recombination-promoting nuclease/putative transposase</fullName>
    </submittedName>
</protein>
<dbReference type="PANTHER" id="PTHR41317:SF1">
    <property type="entry name" value="PD-(D_E)XK NUCLEASE FAMILY TRANSPOSASE"/>
    <property type="match status" value="1"/>
</dbReference>
<evidence type="ECO:0000313" key="1">
    <source>
        <dbReference type="EMBL" id="MBC5754691.1"/>
    </source>
</evidence>
<gene>
    <name evidence="1" type="ORF">H8Z76_11855</name>
</gene>
<dbReference type="RefSeq" id="WP_186982580.1">
    <property type="nucleotide sequence ID" value="NZ_JACOQH010000010.1"/>
</dbReference>
<sequence>MNEEKLKYGLKNDYMFRAAMQSSERMLRGLVSALLDLKPVEIKECLIENPIILGEDIDEKTCILDVKILLNNSKRLNIELQTTNYGDWQDRGLLYLCRAFDDLAKGEKYSELKTTIHIGILDFTLFPDAPEFYSENLLMNTQNHKIFNSKFILRVLDLTQLENVPEKEKETDLYYWAKLFQAASWEEIAMLAEKNETIKEAETVMRKLNADERIQMRCEAREQIEHDMASAYQHGIDVGIEALILDNLEEGISKERICEKLQIRFGLEKDQAEEYIRVCQKK</sequence>
<comment type="caution">
    <text evidence="1">The sequence shown here is derived from an EMBL/GenBank/DDBJ whole genome shotgun (WGS) entry which is preliminary data.</text>
</comment>
<reference evidence="1 2" key="1">
    <citation type="submission" date="2020-08" db="EMBL/GenBank/DDBJ databases">
        <title>Genome public.</title>
        <authorList>
            <person name="Liu C."/>
            <person name="Sun Q."/>
        </authorList>
    </citation>
    <scope>NUCLEOTIDE SEQUENCE [LARGE SCALE GENOMIC DNA]</scope>
    <source>
        <strain evidence="1 2">BX0805</strain>
    </source>
</reference>
<dbReference type="InterPro" id="IPR010106">
    <property type="entry name" value="RpnA"/>
</dbReference>
<dbReference type="EMBL" id="JACOQH010000010">
    <property type="protein sequence ID" value="MBC5754691.1"/>
    <property type="molecule type" value="Genomic_DNA"/>
</dbReference>
<proteinExistence type="predicted"/>
<dbReference type="PANTHER" id="PTHR41317">
    <property type="entry name" value="PD-(D_E)XK NUCLEASE FAMILY TRANSPOSASE"/>
    <property type="match status" value="1"/>
</dbReference>
<keyword evidence="2" id="KW-1185">Reference proteome</keyword>
<dbReference type="Pfam" id="PF12784">
    <property type="entry name" value="PDDEXK_2"/>
    <property type="match status" value="1"/>
</dbReference>
<name>A0ABR7ICL8_9FIRM</name>
<evidence type="ECO:0000313" key="2">
    <source>
        <dbReference type="Proteomes" id="UP000621540"/>
    </source>
</evidence>
<dbReference type="Proteomes" id="UP000621540">
    <property type="component" value="Unassembled WGS sequence"/>
</dbReference>
<accession>A0ABR7ICL8</accession>
<organism evidence="1 2">
    <name type="scientific">Roseburia yibonii</name>
    <dbReference type="NCBI Taxonomy" id="2763063"/>
    <lineage>
        <taxon>Bacteria</taxon>
        <taxon>Bacillati</taxon>
        <taxon>Bacillota</taxon>
        <taxon>Clostridia</taxon>
        <taxon>Lachnospirales</taxon>
        <taxon>Lachnospiraceae</taxon>
        <taxon>Roseburia</taxon>
    </lineage>
</organism>